<dbReference type="KEGG" id="htq:FRZ44_07180"/>
<feature type="region of interest" description="Disordered" evidence="1">
    <location>
        <begin position="1"/>
        <end position="20"/>
    </location>
</feature>
<protein>
    <submittedName>
        <fullName evidence="2">Uncharacterized protein</fullName>
    </submittedName>
</protein>
<gene>
    <name evidence="2" type="ORF">FRZ44_07180</name>
</gene>
<organism evidence="2 3">
    <name type="scientific">Hypericibacter terrae</name>
    <dbReference type="NCBI Taxonomy" id="2602015"/>
    <lineage>
        <taxon>Bacteria</taxon>
        <taxon>Pseudomonadati</taxon>
        <taxon>Pseudomonadota</taxon>
        <taxon>Alphaproteobacteria</taxon>
        <taxon>Rhodospirillales</taxon>
        <taxon>Dongiaceae</taxon>
        <taxon>Hypericibacter</taxon>
    </lineage>
</organism>
<proteinExistence type="predicted"/>
<dbReference type="Proteomes" id="UP000326202">
    <property type="component" value="Chromosome"/>
</dbReference>
<reference evidence="2 3" key="1">
    <citation type="submission" date="2019-08" db="EMBL/GenBank/DDBJ databases">
        <title>Hyperibacter terrae gen. nov., sp. nov. and Hyperibacter viscosus sp. nov., two new members in the family Rhodospirillaceae isolated from the rhizosphere of Hypericum perforatum.</title>
        <authorList>
            <person name="Noviana Z."/>
        </authorList>
    </citation>
    <scope>NUCLEOTIDE SEQUENCE [LARGE SCALE GENOMIC DNA]</scope>
    <source>
        <strain evidence="2 3">R5913</strain>
    </source>
</reference>
<evidence type="ECO:0000313" key="3">
    <source>
        <dbReference type="Proteomes" id="UP000326202"/>
    </source>
</evidence>
<dbReference type="EMBL" id="CP042906">
    <property type="protein sequence ID" value="QEX15434.1"/>
    <property type="molecule type" value="Genomic_DNA"/>
</dbReference>
<evidence type="ECO:0000313" key="2">
    <source>
        <dbReference type="EMBL" id="QEX15434.1"/>
    </source>
</evidence>
<accession>A0A5J6MDD2</accession>
<dbReference type="AlphaFoldDB" id="A0A5J6MDD2"/>
<keyword evidence="3" id="KW-1185">Reference proteome</keyword>
<evidence type="ECO:0000256" key="1">
    <source>
        <dbReference type="SAM" id="MobiDB-lite"/>
    </source>
</evidence>
<name>A0A5J6MDD2_9PROT</name>
<sequence>MRTSDRGHAGHRGMTRTERAVQNNSIAAGLLGALLVLAPTLALADDAADPNGPEAPATILAGQIRQQGHPCDKSLSASRDPTLSTAHQPVWILVCSNATYQISVRADQAASVEVIGGGQ</sequence>